<protein>
    <submittedName>
        <fullName evidence="3">Uncharacterized protein</fullName>
    </submittedName>
</protein>
<keyword evidence="2" id="KW-0732">Signal</keyword>
<name>A0A0D2KMK5_9CHLO</name>
<keyword evidence="4" id="KW-1185">Reference proteome</keyword>
<evidence type="ECO:0000256" key="2">
    <source>
        <dbReference type="SAM" id="SignalP"/>
    </source>
</evidence>
<dbReference type="EMBL" id="KK102776">
    <property type="protein sequence ID" value="KIY96948.1"/>
    <property type="molecule type" value="Genomic_DNA"/>
</dbReference>
<feature type="signal peptide" evidence="2">
    <location>
        <begin position="1"/>
        <end position="22"/>
    </location>
</feature>
<organism evidence="3 4">
    <name type="scientific">Monoraphidium neglectum</name>
    <dbReference type="NCBI Taxonomy" id="145388"/>
    <lineage>
        <taxon>Eukaryota</taxon>
        <taxon>Viridiplantae</taxon>
        <taxon>Chlorophyta</taxon>
        <taxon>core chlorophytes</taxon>
        <taxon>Chlorophyceae</taxon>
        <taxon>CS clade</taxon>
        <taxon>Sphaeropleales</taxon>
        <taxon>Selenastraceae</taxon>
        <taxon>Monoraphidium</taxon>
    </lineage>
</organism>
<feature type="compositionally biased region" description="Low complexity" evidence="1">
    <location>
        <begin position="180"/>
        <end position="200"/>
    </location>
</feature>
<dbReference type="GeneID" id="25728233"/>
<sequence>MTACFCSVLVVALMMLAAEAKAQTDPPACASVYQAVKDDSGATVQSDYTTIACTTVPKKFKAISNALNPKITKTVGAPTIKVSGFGFLGGSYTASFVPKKSKTVWIPTRTDGAITVSTEDSDVNIQALCDAILKELGFFSPAMMYTIGSSVTLPSGAVTTTCSTKWGKPDGAAGPSGHEAQPAQAGPVGAAAAPEAAAPGPAVPGPAGPGPAAAATGADEPKAALAKAAVVGAASPQGSPIPLPVAAAPVTGALPEAVPATAAPQ</sequence>
<evidence type="ECO:0000313" key="3">
    <source>
        <dbReference type="EMBL" id="KIY96948.1"/>
    </source>
</evidence>
<evidence type="ECO:0000313" key="4">
    <source>
        <dbReference type="Proteomes" id="UP000054498"/>
    </source>
</evidence>
<proteinExistence type="predicted"/>
<gene>
    <name evidence="3" type="ORF">MNEG_11013</name>
</gene>
<dbReference type="Proteomes" id="UP000054498">
    <property type="component" value="Unassembled WGS sequence"/>
</dbReference>
<evidence type="ECO:0000256" key="1">
    <source>
        <dbReference type="SAM" id="MobiDB-lite"/>
    </source>
</evidence>
<feature type="chain" id="PRO_5002262922" evidence="2">
    <location>
        <begin position="23"/>
        <end position="265"/>
    </location>
</feature>
<dbReference type="RefSeq" id="XP_013895968.1">
    <property type="nucleotide sequence ID" value="XM_014040514.1"/>
</dbReference>
<dbReference type="AlphaFoldDB" id="A0A0D2KMK5"/>
<reference evidence="3 4" key="1">
    <citation type="journal article" date="2013" name="BMC Genomics">
        <title>Reconstruction of the lipid metabolism for the microalga Monoraphidium neglectum from its genome sequence reveals characteristics suitable for biofuel production.</title>
        <authorList>
            <person name="Bogen C."/>
            <person name="Al-Dilaimi A."/>
            <person name="Albersmeier A."/>
            <person name="Wichmann J."/>
            <person name="Grundmann M."/>
            <person name="Rupp O."/>
            <person name="Lauersen K.J."/>
            <person name="Blifernez-Klassen O."/>
            <person name="Kalinowski J."/>
            <person name="Goesmann A."/>
            <person name="Mussgnug J.H."/>
            <person name="Kruse O."/>
        </authorList>
    </citation>
    <scope>NUCLEOTIDE SEQUENCE [LARGE SCALE GENOMIC DNA]</scope>
    <source>
        <strain evidence="3 4">SAG 48.87</strain>
    </source>
</reference>
<feature type="compositionally biased region" description="Low complexity" evidence="1">
    <location>
        <begin position="210"/>
        <end position="221"/>
    </location>
</feature>
<feature type="region of interest" description="Disordered" evidence="1">
    <location>
        <begin position="164"/>
        <end position="221"/>
    </location>
</feature>
<accession>A0A0D2KMK5</accession>
<dbReference type="OrthoDB" id="10563575at2759"/>
<dbReference type="KEGG" id="mng:MNEG_11013"/>
<feature type="non-terminal residue" evidence="3">
    <location>
        <position position="265"/>
    </location>
</feature>